<dbReference type="GO" id="GO:0080031">
    <property type="term" value="F:methyl salicylate esterase activity"/>
    <property type="evidence" value="ECO:0007669"/>
    <property type="project" value="TreeGrafter"/>
</dbReference>
<gene>
    <name evidence="4" type="ORF">BAE44_0024662</name>
</gene>
<dbReference type="InterPro" id="IPR029058">
    <property type="entry name" value="AB_hydrolase_fold"/>
</dbReference>
<dbReference type="AlphaFoldDB" id="A0A1E5UN65"/>
<protein>
    <recommendedName>
        <fullName evidence="3">AB hydrolase-1 domain-containing protein</fullName>
    </recommendedName>
</protein>
<evidence type="ECO:0000256" key="2">
    <source>
        <dbReference type="SAM" id="MobiDB-lite"/>
    </source>
</evidence>
<sequence>METNNLHDSHHEAPSRHHHFVLVHGLCHGSWCWYKVATALRRAGHRITAPDMAACGASRVGEVRTFEEYSPAARRGGPAAAPGARRPRRAVMVGLASRLQPRGSPRRSPRPCSSLRRSPSSAAPWSPPPRRRYVRMFPLCKSSLLTTRN</sequence>
<dbReference type="Pfam" id="PF00561">
    <property type="entry name" value="Abhydrolase_1"/>
    <property type="match status" value="1"/>
</dbReference>
<dbReference type="InterPro" id="IPR000073">
    <property type="entry name" value="AB_hydrolase_1"/>
</dbReference>
<feature type="region of interest" description="Disordered" evidence="2">
    <location>
        <begin position="68"/>
        <end position="129"/>
    </location>
</feature>
<dbReference type="PANTHER" id="PTHR10992">
    <property type="entry name" value="METHYLESTERASE FAMILY MEMBER"/>
    <property type="match status" value="1"/>
</dbReference>
<feature type="compositionally biased region" description="Low complexity" evidence="2">
    <location>
        <begin position="71"/>
        <end position="84"/>
    </location>
</feature>
<evidence type="ECO:0000259" key="3">
    <source>
        <dbReference type="Pfam" id="PF00561"/>
    </source>
</evidence>
<dbReference type="Gene3D" id="3.40.50.1820">
    <property type="entry name" value="alpha/beta hydrolase"/>
    <property type="match status" value="1"/>
</dbReference>
<dbReference type="GO" id="GO:0080032">
    <property type="term" value="F:methyl jasmonate esterase activity"/>
    <property type="evidence" value="ECO:0007669"/>
    <property type="project" value="TreeGrafter"/>
</dbReference>
<dbReference type="OrthoDB" id="1263307at2759"/>
<evidence type="ECO:0000256" key="1">
    <source>
        <dbReference type="ARBA" id="ARBA00022801"/>
    </source>
</evidence>
<organism evidence="4 5">
    <name type="scientific">Dichanthelium oligosanthes</name>
    <dbReference type="NCBI Taxonomy" id="888268"/>
    <lineage>
        <taxon>Eukaryota</taxon>
        <taxon>Viridiplantae</taxon>
        <taxon>Streptophyta</taxon>
        <taxon>Embryophyta</taxon>
        <taxon>Tracheophyta</taxon>
        <taxon>Spermatophyta</taxon>
        <taxon>Magnoliopsida</taxon>
        <taxon>Liliopsida</taxon>
        <taxon>Poales</taxon>
        <taxon>Poaceae</taxon>
        <taxon>PACMAD clade</taxon>
        <taxon>Panicoideae</taxon>
        <taxon>Panicodae</taxon>
        <taxon>Paniceae</taxon>
        <taxon>Dichantheliinae</taxon>
        <taxon>Dichanthelium</taxon>
    </lineage>
</organism>
<proteinExistence type="predicted"/>
<keyword evidence="5" id="KW-1185">Reference proteome</keyword>
<feature type="compositionally biased region" description="Low complexity" evidence="2">
    <location>
        <begin position="110"/>
        <end position="124"/>
    </location>
</feature>
<dbReference type="Proteomes" id="UP000095767">
    <property type="component" value="Unassembled WGS sequence"/>
</dbReference>
<comment type="caution">
    <text evidence="4">The sequence shown here is derived from an EMBL/GenBank/DDBJ whole genome shotgun (WGS) entry which is preliminary data.</text>
</comment>
<dbReference type="GO" id="GO:0009696">
    <property type="term" value="P:salicylic acid metabolic process"/>
    <property type="evidence" value="ECO:0007669"/>
    <property type="project" value="TreeGrafter"/>
</dbReference>
<accession>A0A1E5UN65</accession>
<dbReference type="EMBL" id="LWDX02070482">
    <property type="protein sequence ID" value="OEL14317.1"/>
    <property type="molecule type" value="Genomic_DNA"/>
</dbReference>
<dbReference type="InterPro" id="IPR045889">
    <property type="entry name" value="MES/HNL"/>
</dbReference>
<reference evidence="4 5" key="1">
    <citation type="submission" date="2016-09" db="EMBL/GenBank/DDBJ databases">
        <title>The draft genome of Dichanthelium oligosanthes: A C3 panicoid grass species.</title>
        <authorList>
            <person name="Studer A.J."/>
            <person name="Schnable J.C."/>
            <person name="Brutnell T.P."/>
        </authorList>
    </citation>
    <scope>NUCLEOTIDE SEQUENCE [LARGE SCALE GENOMIC DNA]</scope>
    <source>
        <strain evidence="5">cv. Kellogg 1175</strain>
        <tissue evidence="4">Leaf</tissue>
    </source>
</reference>
<keyword evidence="1" id="KW-0378">Hydrolase</keyword>
<name>A0A1E5UN65_9POAL</name>
<dbReference type="PANTHER" id="PTHR10992:SF1083">
    <property type="entry name" value="METHYLESTERASE 1"/>
    <property type="match status" value="1"/>
</dbReference>
<feature type="domain" description="AB hydrolase-1" evidence="3">
    <location>
        <begin position="19"/>
        <end position="64"/>
    </location>
</feature>
<dbReference type="STRING" id="888268.A0A1E5UN65"/>
<dbReference type="GO" id="GO:0080030">
    <property type="term" value="F:methyl indole-3-acetate esterase activity"/>
    <property type="evidence" value="ECO:0007669"/>
    <property type="project" value="TreeGrafter"/>
</dbReference>
<dbReference type="SUPFAM" id="SSF53474">
    <property type="entry name" value="alpha/beta-Hydrolases"/>
    <property type="match status" value="1"/>
</dbReference>
<dbReference type="GO" id="GO:0009694">
    <property type="term" value="P:jasmonic acid metabolic process"/>
    <property type="evidence" value="ECO:0007669"/>
    <property type="project" value="TreeGrafter"/>
</dbReference>
<evidence type="ECO:0000313" key="5">
    <source>
        <dbReference type="Proteomes" id="UP000095767"/>
    </source>
</evidence>
<evidence type="ECO:0000313" key="4">
    <source>
        <dbReference type="EMBL" id="OEL14317.1"/>
    </source>
</evidence>